<feature type="compositionally biased region" description="Low complexity" evidence="1">
    <location>
        <begin position="155"/>
        <end position="167"/>
    </location>
</feature>
<dbReference type="OrthoDB" id="1002461at2759"/>
<proteinExistence type="predicted"/>
<dbReference type="AlphaFoldDB" id="A0A5B6UY93"/>
<sequence>MRSPLFNKWMMNSYRKHGKDSRSFYVDALIMGFHIASSWRHFIMVSTHTMLVVYNSANGALLSKSYNKAYEIIERIATLGIRVAGVHEVDAFTSLLAQVSYISSMLKPFTTKGFNPIAAQPPSQFDIIFCVYCKDGYSFKNCQSNSESVYYVGNQHQNGNGQGPQSNFYNPVKKGTR</sequence>
<name>A0A5B6UY93_9ROSI</name>
<comment type="caution">
    <text evidence="2">The sequence shown here is derived from an EMBL/GenBank/DDBJ whole genome shotgun (WGS) entry which is preliminary data.</text>
</comment>
<gene>
    <name evidence="2" type="ORF">EPI10_028293</name>
</gene>
<feature type="region of interest" description="Disordered" evidence="1">
    <location>
        <begin position="155"/>
        <end position="177"/>
    </location>
</feature>
<organism evidence="2 3">
    <name type="scientific">Gossypium australe</name>
    <dbReference type="NCBI Taxonomy" id="47621"/>
    <lineage>
        <taxon>Eukaryota</taxon>
        <taxon>Viridiplantae</taxon>
        <taxon>Streptophyta</taxon>
        <taxon>Embryophyta</taxon>
        <taxon>Tracheophyta</taxon>
        <taxon>Spermatophyta</taxon>
        <taxon>Magnoliopsida</taxon>
        <taxon>eudicotyledons</taxon>
        <taxon>Gunneridae</taxon>
        <taxon>Pentapetalae</taxon>
        <taxon>rosids</taxon>
        <taxon>malvids</taxon>
        <taxon>Malvales</taxon>
        <taxon>Malvaceae</taxon>
        <taxon>Malvoideae</taxon>
        <taxon>Gossypium</taxon>
    </lineage>
</organism>
<evidence type="ECO:0000256" key="1">
    <source>
        <dbReference type="SAM" id="MobiDB-lite"/>
    </source>
</evidence>
<evidence type="ECO:0000313" key="2">
    <source>
        <dbReference type="EMBL" id="KAA3461744.1"/>
    </source>
</evidence>
<evidence type="ECO:0000313" key="3">
    <source>
        <dbReference type="Proteomes" id="UP000325315"/>
    </source>
</evidence>
<dbReference type="Proteomes" id="UP000325315">
    <property type="component" value="Unassembled WGS sequence"/>
</dbReference>
<protein>
    <submittedName>
        <fullName evidence="2">Uncharacterized protein</fullName>
    </submittedName>
</protein>
<reference evidence="3" key="1">
    <citation type="journal article" date="2019" name="Plant Biotechnol. J.">
        <title>Genome sequencing of the Australian wild diploid species Gossypium australe highlights disease resistance and delayed gland morphogenesis.</title>
        <authorList>
            <person name="Cai Y."/>
            <person name="Cai X."/>
            <person name="Wang Q."/>
            <person name="Wang P."/>
            <person name="Zhang Y."/>
            <person name="Cai C."/>
            <person name="Xu Y."/>
            <person name="Wang K."/>
            <person name="Zhou Z."/>
            <person name="Wang C."/>
            <person name="Geng S."/>
            <person name="Li B."/>
            <person name="Dong Q."/>
            <person name="Hou Y."/>
            <person name="Wang H."/>
            <person name="Ai P."/>
            <person name="Liu Z."/>
            <person name="Yi F."/>
            <person name="Sun M."/>
            <person name="An G."/>
            <person name="Cheng J."/>
            <person name="Zhang Y."/>
            <person name="Shi Q."/>
            <person name="Xie Y."/>
            <person name="Shi X."/>
            <person name="Chang Y."/>
            <person name="Huang F."/>
            <person name="Chen Y."/>
            <person name="Hong S."/>
            <person name="Mi L."/>
            <person name="Sun Q."/>
            <person name="Zhang L."/>
            <person name="Zhou B."/>
            <person name="Peng R."/>
            <person name="Zhang X."/>
            <person name="Liu F."/>
        </authorList>
    </citation>
    <scope>NUCLEOTIDE SEQUENCE [LARGE SCALE GENOMIC DNA]</scope>
    <source>
        <strain evidence="3">cv. PA1801</strain>
    </source>
</reference>
<dbReference type="EMBL" id="SMMG02000009">
    <property type="protein sequence ID" value="KAA3461744.1"/>
    <property type="molecule type" value="Genomic_DNA"/>
</dbReference>
<keyword evidence="3" id="KW-1185">Reference proteome</keyword>
<accession>A0A5B6UY93</accession>